<accession>B0DMZ2</accession>
<sequence length="264" mass="29084">MERISLVNSLFDENGLNLCGKDLFLVFSTPNTFLFLTELSFSGTRIHDFDLIHIHHLPKLSILFLNNTGIGNKPVYLLIPLKRTLTQLTLATNPNIDSTSVPTILLLSKLCYLSITDPSIDMNRLRTLAKRVDEEGIPVIQVEFWWIPVDSGGMKFSMESDHSGIYTGMVPGMVFPGMGRNSIPQNFIYFQWITNNACLANTAHQTRSLSSSTTATMLVAAANATPSPSPIATTTHVTRLSPMATTTTNIDHATLQQQRGDATS</sequence>
<gene>
    <name evidence="1" type="ORF">LACBIDRAFT_331024</name>
</gene>
<dbReference type="GeneID" id="6080965"/>
<keyword evidence="2" id="KW-1185">Reference proteome</keyword>
<dbReference type="RefSeq" id="XP_001885314.1">
    <property type="nucleotide sequence ID" value="XM_001885279.1"/>
</dbReference>
<dbReference type="InterPro" id="IPR032675">
    <property type="entry name" value="LRR_dom_sf"/>
</dbReference>
<organism evidence="2">
    <name type="scientific">Laccaria bicolor (strain S238N-H82 / ATCC MYA-4686)</name>
    <name type="common">Bicoloured deceiver</name>
    <name type="synonym">Laccaria laccata var. bicolor</name>
    <dbReference type="NCBI Taxonomy" id="486041"/>
    <lineage>
        <taxon>Eukaryota</taxon>
        <taxon>Fungi</taxon>
        <taxon>Dikarya</taxon>
        <taxon>Basidiomycota</taxon>
        <taxon>Agaricomycotina</taxon>
        <taxon>Agaricomycetes</taxon>
        <taxon>Agaricomycetidae</taxon>
        <taxon>Agaricales</taxon>
        <taxon>Agaricineae</taxon>
        <taxon>Hydnangiaceae</taxon>
        <taxon>Laccaria</taxon>
    </lineage>
</organism>
<dbReference type="AlphaFoldDB" id="B0DMZ2"/>
<reference evidence="1 2" key="1">
    <citation type="journal article" date="2008" name="Nature">
        <title>The genome of Laccaria bicolor provides insights into mycorrhizal symbiosis.</title>
        <authorList>
            <person name="Martin F."/>
            <person name="Aerts A."/>
            <person name="Ahren D."/>
            <person name="Brun A."/>
            <person name="Danchin E.G.J."/>
            <person name="Duchaussoy F."/>
            <person name="Gibon J."/>
            <person name="Kohler A."/>
            <person name="Lindquist E."/>
            <person name="Pereda V."/>
            <person name="Salamov A."/>
            <person name="Shapiro H.J."/>
            <person name="Wuyts J."/>
            <person name="Blaudez D."/>
            <person name="Buee M."/>
            <person name="Brokstein P."/>
            <person name="Canbaeck B."/>
            <person name="Cohen D."/>
            <person name="Courty P.E."/>
            <person name="Coutinho P.M."/>
            <person name="Delaruelle C."/>
            <person name="Detter J.C."/>
            <person name="Deveau A."/>
            <person name="DiFazio S."/>
            <person name="Duplessis S."/>
            <person name="Fraissinet-Tachet L."/>
            <person name="Lucic E."/>
            <person name="Frey-Klett P."/>
            <person name="Fourrey C."/>
            <person name="Feussner I."/>
            <person name="Gay G."/>
            <person name="Grimwood J."/>
            <person name="Hoegger P.J."/>
            <person name="Jain P."/>
            <person name="Kilaru S."/>
            <person name="Labbe J."/>
            <person name="Lin Y.C."/>
            <person name="Legue V."/>
            <person name="Le Tacon F."/>
            <person name="Marmeisse R."/>
            <person name="Melayah D."/>
            <person name="Montanini B."/>
            <person name="Muratet M."/>
            <person name="Nehls U."/>
            <person name="Niculita-Hirzel H."/>
            <person name="Oudot-Le Secq M.P."/>
            <person name="Peter M."/>
            <person name="Quesneville H."/>
            <person name="Rajashekar B."/>
            <person name="Reich M."/>
            <person name="Rouhier N."/>
            <person name="Schmutz J."/>
            <person name="Yin T."/>
            <person name="Chalot M."/>
            <person name="Henrissat B."/>
            <person name="Kuees U."/>
            <person name="Lucas S."/>
            <person name="Van de Peer Y."/>
            <person name="Podila G.K."/>
            <person name="Polle A."/>
            <person name="Pukkila P.J."/>
            <person name="Richardson P.M."/>
            <person name="Rouze P."/>
            <person name="Sanders I.R."/>
            <person name="Stajich J.E."/>
            <person name="Tunlid A."/>
            <person name="Tuskan G."/>
            <person name="Grigoriev I.V."/>
        </authorList>
    </citation>
    <scope>NUCLEOTIDE SEQUENCE [LARGE SCALE GENOMIC DNA]</scope>
    <source>
        <strain evidence="2">S238N-H82 / ATCC MYA-4686</strain>
    </source>
</reference>
<dbReference type="STRING" id="486041.B0DMZ2"/>
<dbReference type="Gene3D" id="3.80.10.10">
    <property type="entry name" value="Ribonuclease Inhibitor"/>
    <property type="match status" value="1"/>
</dbReference>
<dbReference type="InParanoid" id="B0DMZ2"/>
<dbReference type="SUPFAM" id="SSF52058">
    <property type="entry name" value="L domain-like"/>
    <property type="match status" value="1"/>
</dbReference>
<evidence type="ECO:0000313" key="2">
    <source>
        <dbReference type="Proteomes" id="UP000001194"/>
    </source>
</evidence>
<dbReference type="HOGENOM" id="CLU_1053979_0_0_1"/>
<name>B0DMZ2_LACBS</name>
<evidence type="ECO:0000313" key="1">
    <source>
        <dbReference type="EMBL" id="EDR04059.1"/>
    </source>
</evidence>
<dbReference type="Proteomes" id="UP000001194">
    <property type="component" value="Unassembled WGS sequence"/>
</dbReference>
<dbReference type="KEGG" id="lbc:LACBIDRAFT_331024"/>
<protein>
    <submittedName>
        <fullName evidence="1">Predicted protein</fullName>
    </submittedName>
</protein>
<dbReference type="EMBL" id="DS547120">
    <property type="protein sequence ID" value="EDR04059.1"/>
    <property type="molecule type" value="Genomic_DNA"/>
</dbReference>
<dbReference type="OrthoDB" id="120976at2759"/>
<proteinExistence type="predicted"/>